<evidence type="ECO:0000313" key="3">
    <source>
        <dbReference type="Proteomes" id="UP000007148"/>
    </source>
</evidence>
<dbReference type="OrthoDB" id="3220938at2759"/>
<name>G4TFX5_SERID</name>
<dbReference type="Gene3D" id="1.20.1280.50">
    <property type="match status" value="1"/>
</dbReference>
<reference evidence="2 3" key="1">
    <citation type="journal article" date="2011" name="PLoS Pathog.">
        <title>Endophytic Life Strategies Decoded by Genome and Transcriptome Analyses of the Mutualistic Root Symbiont Piriformospora indica.</title>
        <authorList>
            <person name="Zuccaro A."/>
            <person name="Lahrmann U."/>
            <person name="Guldener U."/>
            <person name="Langen G."/>
            <person name="Pfiffi S."/>
            <person name="Biedenkopf D."/>
            <person name="Wong P."/>
            <person name="Samans B."/>
            <person name="Grimm C."/>
            <person name="Basiewicz M."/>
            <person name="Murat C."/>
            <person name="Martin F."/>
            <person name="Kogel K.H."/>
        </authorList>
    </citation>
    <scope>NUCLEOTIDE SEQUENCE [LARGE SCALE GENOMIC DNA]</scope>
    <source>
        <strain evidence="2 3">DSM 11827</strain>
    </source>
</reference>
<proteinExistence type="predicted"/>
<dbReference type="PROSITE" id="PS50181">
    <property type="entry name" value="FBOX"/>
    <property type="match status" value="1"/>
</dbReference>
<comment type="caution">
    <text evidence="2">The sequence shown here is derived from an EMBL/GenBank/DDBJ whole genome shotgun (WGS) entry which is preliminary data.</text>
</comment>
<evidence type="ECO:0000259" key="1">
    <source>
        <dbReference type="PROSITE" id="PS50181"/>
    </source>
</evidence>
<evidence type="ECO:0000313" key="2">
    <source>
        <dbReference type="EMBL" id="CCA70193.1"/>
    </source>
</evidence>
<dbReference type="InterPro" id="IPR001810">
    <property type="entry name" value="F-box_dom"/>
</dbReference>
<organism evidence="2 3">
    <name type="scientific">Serendipita indica (strain DSM 11827)</name>
    <name type="common">Root endophyte fungus</name>
    <name type="synonym">Piriformospora indica</name>
    <dbReference type="NCBI Taxonomy" id="1109443"/>
    <lineage>
        <taxon>Eukaryota</taxon>
        <taxon>Fungi</taxon>
        <taxon>Dikarya</taxon>
        <taxon>Basidiomycota</taxon>
        <taxon>Agaricomycotina</taxon>
        <taxon>Agaricomycetes</taxon>
        <taxon>Sebacinales</taxon>
        <taxon>Serendipitaceae</taxon>
        <taxon>Serendipita</taxon>
    </lineage>
</organism>
<protein>
    <recommendedName>
        <fullName evidence="1">F-box domain-containing protein</fullName>
    </recommendedName>
</protein>
<dbReference type="Proteomes" id="UP000007148">
    <property type="component" value="Unassembled WGS sequence"/>
</dbReference>
<sequence>MSFSNLSDDVLLEIGFHLDYRSLLSWSQASRRYHTLLSRSKSLWISVARTWDDAGKPLPLPVHLTEDTLTAAAIRTAIKHASKLHHHLNIGHFDASFFGPQPLHVSDQFPGSWFGTENGHKTNFGAVEGPDLALLILSDGGREHIRYIAIYQVNPLRKLAIWDLGSGDLQDWNFTWAFVEGRYKRLVFAASIRRPGWVDKSRRNSLEVRSLDIEDYLTSGALPEFRTCAQVFWKDAFTRVDLGDTIATGLVFGNGLATVITCLNWRTGDAFSIMVDGLGLEEFKGVEDYSQEVQFKRQMPSYAHVLVLNDWVGIYQIVGSKTLRCLFFPTTPSIPTVRLLPGYPPFRIKHQNPAVGCNPIGPEELIPLCQMEPVRTNQHCGCVHRRIQMSIRADDVEEEDMAVFDFEPVANELGTIDFERIYSELMRPNLCRPGYHSFEDRVGVQTHLPFAEGVWGSLVGSFGTAVAYWKSQTLGENGEVEEHLIVRRLPDPKHGNLPVRYTRAFVSLMKGDSVQSSLRVCAFDDAMGNLSLVDDDGELLWFLQLLDDPDRL</sequence>
<gene>
    <name evidence="2" type="ORF">PIIN_04132</name>
</gene>
<feature type="domain" description="F-box" evidence="1">
    <location>
        <begin position="1"/>
        <end position="47"/>
    </location>
</feature>
<dbReference type="SUPFAM" id="SSF81383">
    <property type="entry name" value="F-box domain"/>
    <property type="match status" value="1"/>
</dbReference>
<dbReference type="InterPro" id="IPR036047">
    <property type="entry name" value="F-box-like_dom_sf"/>
</dbReference>
<dbReference type="EMBL" id="CAFZ01000075">
    <property type="protein sequence ID" value="CCA70193.1"/>
    <property type="molecule type" value="Genomic_DNA"/>
</dbReference>
<dbReference type="AlphaFoldDB" id="G4TFX5"/>
<dbReference type="HOGENOM" id="CLU_493560_0_0_1"/>
<accession>G4TFX5</accession>
<keyword evidence="3" id="KW-1185">Reference proteome</keyword>
<dbReference type="InParanoid" id="G4TFX5"/>